<proteinExistence type="inferred from homology"/>
<dbReference type="Pfam" id="PF00022">
    <property type="entry name" value="Actin"/>
    <property type="match status" value="1"/>
</dbReference>
<gene>
    <name evidence="3" type="ORF">SSLN_LOCUS12526</name>
</gene>
<reference evidence="5" key="1">
    <citation type="submission" date="2016-06" db="UniProtKB">
        <authorList>
            <consortium name="WormBaseParasite"/>
        </authorList>
    </citation>
    <scope>IDENTIFICATION</scope>
</reference>
<organism evidence="5">
    <name type="scientific">Schistocephalus solidus</name>
    <name type="common">Tapeworm</name>
    <dbReference type="NCBI Taxonomy" id="70667"/>
    <lineage>
        <taxon>Eukaryota</taxon>
        <taxon>Metazoa</taxon>
        <taxon>Spiralia</taxon>
        <taxon>Lophotrochozoa</taxon>
        <taxon>Platyhelminthes</taxon>
        <taxon>Cestoda</taxon>
        <taxon>Eucestoda</taxon>
        <taxon>Diphyllobothriidea</taxon>
        <taxon>Diphyllobothriidae</taxon>
        <taxon>Schistocephalus</taxon>
    </lineage>
</organism>
<dbReference type="PRINTS" id="PR00190">
    <property type="entry name" value="ACTIN"/>
</dbReference>
<comment type="similarity">
    <text evidence="2">Belongs to the actin family.</text>
</comment>
<dbReference type="PANTHER" id="PTHR11937">
    <property type="entry name" value="ACTIN"/>
    <property type="match status" value="1"/>
</dbReference>
<dbReference type="SMART" id="SM00268">
    <property type="entry name" value="ACTIN"/>
    <property type="match status" value="1"/>
</dbReference>
<dbReference type="STRING" id="70667.A0A183T7S8"/>
<dbReference type="WBParaSite" id="SSLN_0001299801-mRNA-1">
    <property type="protein sequence ID" value="SSLN_0001299801-mRNA-1"/>
    <property type="gene ID" value="SSLN_0001299801"/>
</dbReference>
<dbReference type="OrthoDB" id="6234862at2759"/>
<protein>
    <submittedName>
        <fullName evidence="5">Actin-related protein 10</fullName>
    </submittedName>
</protein>
<dbReference type="AlphaFoldDB" id="A0A183T7S8"/>
<evidence type="ECO:0000256" key="1">
    <source>
        <dbReference type="ARBA" id="ARBA00003520"/>
    </source>
</evidence>
<comment type="function">
    <text evidence="1">Actins are highly conserved proteins that are involved in various types of cell motility and are ubiquitously expressed in all eukaryotic cells.</text>
</comment>
<evidence type="ECO:0000313" key="5">
    <source>
        <dbReference type="WBParaSite" id="SSLN_0001299801-mRNA-1"/>
    </source>
</evidence>
<reference evidence="3 4" key="2">
    <citation type="submission" date="2018-11" db="EMBL/GenBank/DDBJ databases">
        <authorList>
            <consortium name="Pathogen Informatics"/>
        </authorList>
    </citation>
    <scope>NUCLEOTIDE SEQUENCE [LARGE SCALE GENOMIC DNA]</scope>
    <source>
        <strain evidence="3 4">NST_G2</strain>
    </source>
</reference>
<keyword evidence="4" id="KW-1185">Reference proteome</keyword>
<dbReference type="InterPro" id="IPR004000">
    <property type="entry name" value="Actin"/>
</dbReference>
<evidence type="ECO:0000313" key="3">
    <source>
        <dbReference type="EMBL" id="VDL98911.1"/>
    </source>
</evidence>
<evidence type="ECO:0000256" key="2">
    <source>
        <dbReference type="RuleBase" id="RU000487"/>
    </source>
</evidence>
<dbReference type="InterPro" id="IPR043129">
    <property type="entry name" value="ATPase_NBD"/>
</dbReference>
<evidence type="ECO:0000313" key="4">
    <source>
        <dbReference type="Proteomes" id="UP000275846"/>
    </source>
</evidence>
<dbReference type="Proteomes" id="UP000275846">
    <property type="component" value="Unassembled WGS sequence"/>
</dbReference>
<accession>A0A183T7S8</accession>
<dbReference type="Gene3D" id="3.30.420.40">
    <property type="match status" value="2"/>
</dbReference>
<dbReference type="EMBL" id="UYSU01037337">
    <property type="protein sequence ID" value="VDL98911.1"/>
    <property type="molecule type" value="Genomic_DNA"/>
</dbReference>
<name>A0A183T7S8_SCHSO</name>
<dbReference type="Gene3D" id="3.90.640.10">
    <property type="entry name" value="Actin, Chain A, domain 4"/>
    <property type="match status" value="1"/>
</dbReference>
<sequence>MAPRTAQKLVSSHFFGNEALDKCSLLQLIRPVSEAEIVNWDAIEHLLYCVYSKYLKILPCTLPLLISESIFPSINSRRRLLEMAFESLAVPALYAINSAPLALFSTRRTSGVVLDSGEAFTAIVPIRDGQPLRDATFLSTLAGNFLTQRLRDMLATKGYYPQSIAELEALHDIKQRMCHVSADFYTESITFSPRACSKIYELPDGQTVPLGEELFGCPEELFGQTLTAACPQFAAGLPNILIAAIDKCAPDCRSLMSENVVLAGGSTLFPGFVERLGREVRRRSPRGRPINIYAPEDRLNTAWRGGSALATFANFQKFWLTPEEYREQGFSRLDKYFH</sequence>
<dbReference type="SUPFAM" id="SSF53067">
    <property type="entry name" value="Actin-like ATPase domain"/>
    <property type="match status" value="2"/>
</dbReference>